<dbReference type="GO" id="GO:0008312">
    <property type="term" value="F:7S RNA binding"/>
    <property type="evidence" value="ECO:0007669"/>
    <property type="project" value="InterPro"/>
</dbReference>
<keyword evidence="10" id="KW-0175">Coiled coil</keyword>
<feature type="binding site" evidence="9">
    <location>
        <begin position="191"/>
        <end position="195"/>
    </location>
    <ligand>
        <name>GTP</name>
        <dbReference type="ChEBI" id="CHEBI:37565"/>
    </ligand>
</feature>
<feature type="coiled-coil region" evidence="10">
    <location>
        <begin position="305"/>
        <end position="344"/>
    </location>
</feature>
<dbReference type="FunFam" id="3.40.50.300:FF:000022">
    <property type="entry name" value="Signal recognition particle 54 kDa subunit"/>
    <property type="match status" value="1"/>
</dbReference>
<evidence type="ECO:0000256" key="2">
    <source>
        <dbReference type="ARBA" id="ARBA00022741"/>
    </source>
</evidence>
<evidence type="ECO:0000256" key="8">
    <source>
        <dbReference type="ARBA" id="ARBA00048027"/>
    </source>
</evidence>
<evidence type="ECO:0000313" key="13">
    <source>
        <dbReference type="Proteomes" id="UP000189933"/>
    </source>
</evidence>
<evidence type="ECO:0000256" key="3">
    <source>
        <dbReference type="ARBA" id="ARBA00022801"/>
    </source>
</evidence>
<dbReference type="RefSeq" id="WP_174182995.1">
    <property type="nucleotide sequence ID" value="NZ_FUXM01000014.1"/>
</dbReference>
<organism evidence="12 13">
    <name type="scientific">Carboxydocella sporoproducens DSM 16521</name>
    <dbReference type="NCBI Taxonomy" id="1121270"/>
    <lineage>
        <taxon>Bacteria</taxon>
        <taxon>Bacillati</taxon>
        <taxon>Bacillota</taxon>
        <taxon>Clostridia</taxon>
        <taxon>Eubacteriales</taxon>
        <taxon>Clostridiales Family XVI. Incertae Sedis</taxon>
        <taxon>Carboxydocella</taxon>
    </lineage>
</organism>
<dbReference type="SMART" id="SM00963">
    <property type="entry name" value="SRP54_N"/>
    <property type="match status" value="1"/>
</dbReference>
<dbReference type="InterPro" id="IPR004780">
    <property type="entry name" value="SRP"/>
</dbReference>
<dbReference type="GO" id="GO:0048500">
    <property type="term" value="C:signal recognition particle"/>
    <property type="evidence" value="ECO:0007669"/>
    <property type="project" value="UniProtKB-UniRule"/>
</dbReference>
<dbReference type="PANTHER" id="PTHR11564:SF5">
    <property type="entry name" value="SIGNAL RECOGNITION PARTICLE SUBUNIT SRP54"/>
    <property type="match status" value="1"/>
</dbReference>
<keyword evidence="3 9" id="KW-0378">Hydrolase</keyword>
<comment type="subcellular location">
    <subcellularLocation>
        <location evidence="9">Cytoplasm</location>
    </subcellularLocation>
    <text evidence="9">The SRP-RNC complex is targeted to the cytoplasmic membrane.</text>
</comment>
<feature type="binding site" evidence="9">
    <location>
        <begin position="249"/>
        <end position="252"/>
    </location>
    <ligand>
        <name>GTP</name>
        <dbReference type="ChEBI" id="CHEBI:37565"/>
    </ligand>
</feature>
<dbReference type="InterPro" id="IPR042101">
    <property type="entry name" value="SRP54_N_sf"/>
</dbReference>
<dbReference type="AlphaFoldDB" id="A0A1T4PYW8"/>
<dbReference type="HAMAP" id="MF_00306">
    <property type="entry name" value="SRP54"/>
    <property type="match status" value="1"/>
</dbReference>
<dbReference type="GO" id="GO:0006614">
    <property type="term" value="P:SRP-dependent cotranslational protein targeting to membrane"/>
    <property type="evidence" value="ECO:0007669"/>
    <property type="project" value="InterPro"/>
</dbReference>
<dbReference type="InterPro" id="IPR013822">
    <property type="entry name" value="Signal_recog_particl_SRP54_hlx"/>
</dbReference>
<dbReference type="CDD" id="cd18539">
    <property type="entry name" value="SRP_G"/>
    <property type="match status" value="1"/>
</dbReference>
<evidence type="ECO:0000256" key="6">
    <source>
        <dbReference type="ARBA" id="ARBA00023135"/>
    </source>
</evidence>
<reference evidence="13" key="1">
    <citation type="submission" date="2017-02" db="EMBL/GenBank/DDBJ databases">
        <authorList>
            <person name="Varghese N."/>
            <person name="Submissions S."/>
        </authorList>
    </citation>
    <scope>NUCLEOTIDE SEQUENCE [LARGE SCALE GENOMIC DNA]</scope>
    <source>
        <strain evidence="13">DSM 16521</strain>
    </source>
</reference>
<dbReference type="SUPFAM" id="SSF52540">
    <property type="entry name" value="P-loop containing nucleoside triphosphate hydrolases"/>
    <property type="match status" value="1"/>
</dbReference>
<dbReference type="SMART" id="SM00962">
    <property type="entry name" value="SRP54"/>
    <property type="match status" value="1"/>
</dbReference>
<evidence type="ECO:0000256" key="7">
    <source>
        <dbReference type="ARBA" id="ARBA00023274"/>
    </source>
</evidence>
<dbReference type="Gene3D" id="3.40.50.300">
    <property type="entry name" value="P-loop containing nucleotide triphosphate hydrolases"/>
    <property type="match status" value="1"/>
</dbReference>
<dbReference type="PROSITE" id="PS00300">
    <property type="entry name" value="SRP54"/>
    <property type="match status" value="1"/>
</dbReference>
<dbReference type="SUPFAM" id="SSF47446">
    <property type="entry name" value="Signal peptide-binding domain"/>
    <property type="match status" value="1"/>
</dbReference>
<dbReference type="GO" id="GO:0003924">
    <property type="term" value="F:GTPase activity"/>
    <property type="evidence" value="ECO:0007669"/>
    <property type="project" value="UniProtKB-UniRule"/>
</dbReference>
<evidence type="ECO:0000256" key="1">
    <source>
        <dbReference type="ARBA" id="ARBA00005450"/>
    </source>
</evidence>
<sequence>MAIFENLSERLQAAFKRLRGKGKVTEEDVSEVMREIRVALLEADVSYKVVKDFIKKVKERAVGQEVLASLTPAQQVIKIVHEELIELLGGIQSRLTTAPKPPTVIMLVGLQGAGKTTSAGKLANLLRKQGKKPLLVAADIYRPAAVKQLQVLGEQLQIPVFAMGTSVSAVNIAKGALEYAASHGRDMVIIDTAGRLHINEELMQELQDIKAAIKPHEILLVVDAMTGQTAVEVAETFNAQLGIDGVIMTKLDGDAKGGAALSVRAVTGKPIKFAGMGEKLDALEPFYPDRLASRILGMGDVLSLIEKAQAAFDQAEAEKLQEKMRKAEFTLEDFLNQMQQMKKLGPLENILSMLPGIGGKELKELQKQINPKEMARVEAIILSMTPQERAKPEIIDSSRKKRIARGSGTRVQDVNKLLEQFKQAKAMMKQFAQLEKKMKKKGGIKLPFFK</sequence>
<evidence type="ECO:0000256" key="4">
    <source>
        <dbReference type="ARBA" id="ARBA00022884"/>
    </source>
</evidence>
<dbReference type="InterPro" id="IPR000897">
    <property type="entry name" value="SRP54_GTPase_dom"/>
</dbReference>
<evidence type="ECO:0000256" key="10">
    <source>
        <dbReference type="SAM" id="Coils"/>
    </source>
</evidence>
<proteinExistence type="inferred from homology"/>
<feature type="domain" description="SRP54-type proteins GTP-binding" evidence="11">
    <location>
        <begin position="270"/>
        <end position="283"/>
    </location>
</feature>
<accession>A0A1T4PYW8</accession>
<dbReference type="InterPro" id="IPR003593">
    <property type="entry name" value="AAA+_ATPase"/>
</dbReference>
<comment type="domain">
    <text evidence="9">Composed of three domains: the N-terminal N domain, which is responsible for interactions with the ribosome, the central G domain, which binds GTP, and the C-terminal M domain, which binds the RNA and the signal sequence of the RNC.</text>
</comment>
<dbReference type="SMART" id="SM00382">
    <property type="entry name" value="AAA"/>
    <property type="match status" value="1"/>
</dbReference>
<keyword evidence="6 9" id="KW-0733">Signal recognition particle</keyword>
<dbReference type="Pfam" id="PF02978">
    <property type="entry name" value="SRP_SPB"/>
    <property type="match status" value="1"/>
</dbReference>
<keyword evidence="7 9" id="KW-0687">Ribonucleoprotein</keyword>
<dbReference type="NCBIfam" id="TIGR00959">
    <property type="entry name" value="ffh"/>
    <property type="match status" value="1"/>
</dbReference>
<dbReference type="Proteomes" id="UP000189933">
    <property type="component" value="Unassembled WGS sequence"/>
</dbReference>
<evidence type="ECO:0000256" key="5">
    <source>
        <dbReference type="ARBA" id="ARBA00023134"/>
    </source>
</evidence>
<comment type="similarity">
    <text evidence="1 9">Belongs to the GTP-binding SRP family. SRP54 subfamily.</text>
</comment>
<dbReference type="Pfam" id="PF00448">
    <property type="entry name" value="SRP54"/>
    <property type="match status" value="1"/>
</dbReference>
<keyword evidence="4 9" id="KW-0694">RNA-binding</keyword>
<dbReference type="InterPro" id="IPR036891">
    <property type="entry name" value="Signal_recog_part_SRP54_M_sf"/>
</dbReference>
<comment type="catalytic activity">
    <reaction evidence="8 9">
        <text>GTP + H2O = GDP + phosphate + H(+)</text>
        <dbReference type="Rhea" id="RHEA:19669"/>
        <dbReference type="ChEBI" id="CHEBI:15377"/>
        <dbReference type="ChEBI" id="CHEBI:15378"/>
        <dbReference type="ChEBI" id="CHEBI:37565"/>
        <dbReference type="ChEBI" id="CHEBI:43474"/>
        <dbReference type="ChEBI" id="CHEBI:58189"/>
        <dbReference type="EC" id="3.6.5.4"/>
    </reaction>
</comment>
<keyword evidence="2 9" id="KW-0547">Nucleotide-binding</keyword>
<feature type="binding site" evidence="9">
    <location>
        <begin position="109"/>
        <end position="116"/>
    </location>
    <ligand>
        <name>GTP</name>
        <dbReference type="ChEBI" id="CHEBI:37565"/>
    </ligand>
</feature>
<keyword evidence="5 9" id="KW-0342">GTP-binding</keyword>
<dbReference type="GO" id="GO:0005525">
    <property type="term" value="F:GTP binding"/>
    <property type="evidence" value="ECO:0007669"/>
    <property type="project" value="UniProtKB-UniRule"/>
</dbReference>
<dbReference type="EMBL" id="FUXM01000014">
    <property type="protein sequence ID" value="SJZ96158.1"/>
    <property type="molecule type" value="Genomic_DNA"/>
</dbReference>
<protein>
    <recommendedName>
        <fullName evidence="9">Signal recognition particle protein</fullName>
        <ecNumber evidence="9">3.6.5.4</ecNumber>
    </recommendedName>
    <alternativeName>
        <fullName evidence="9">Fifty-four homolog</fullName>
    </alternativeName>
</protein>
<dbReference type="InterPro" id="IPR022941">
    <property type="entry name" value="SRP54"/>
</dbReference>
<dbReference type="Pfam" id="PF02881">
    <property type="entry name" value="SRP54_N"/>
    <property type="match status" value="1"/>
</dbReference>
<evidence type="ECO:0000259" key="11">
    <source>
        <dbReference type="PROSITE" id="PS00300"/>
    </source>
</evidence>
<dbReference type="Gene3D" id="1.20.120.140">
    <property type="entry name" value="Signal recognition particle SRP54, nucleotide-binding domain"/>
    <property type="match status" value="1"/>
</dbReference>
<name>A0A1T4PYW8_9FIRM</name>
<dbReference type="InterPro" id="IPR004125">
    <property type="entry name" value="Signal_recog_particle_SRP54_M"/>
</dbReference>
<dbReference type="PANTHER" id="PTHR11564">
    <property type="entry name" value="SIGNAL RECOGNITION PARTICLE 54K PROTEIN SRP54"/>
    <property type="match status" value="1"/>
</dbReference>
<gene>
    <name evidence="9" type="primary">ffh</name>
    <name evidence="12" type="ORF">SAMN02745885_01450</name>
</gene>
<evidence type="ECO:0000313" key="12">
    <source>
        <dbReference type="EMBL" id="SJZ96158.1"/>
    </source>
</evidence>
<dbReference type="Gene3D" id="1.10.260.30">
    <property type="entry name" value="Signal recognition particle, SRP54 subunit, M-domain"/>
    <property type="match status" value="1"/>
</dbReference>
<comment type="function">
    <text evidence="9">Involved in targeting and insertion of nascent membrane proteins into the cytoplasmic membrane. Binds to the hydrophobic signal sequence of the ribosome-nascent chain (RNC) as it emerges from the ribosomes. The SRP-RNC complex is then targeted to the cytoplasmic membrane where it interacts with the SRP receptor FtsY.</text>
</comment>
<keyword evidence="9" id="KW-0963">Cytoplasm</keyword>
<evidence type="ECO:0000256" key="9">
    <source>
        <dbReference type="HAMAP-Rule" id="MF_00306"/>
    </source>
</evidence>
<dbReference type="EC" id="3.6.5.4" evidence="9"/>
<keyword evidence="13" id="KW-1185">Reference proteome</keyword>
<dbReference type="InterPro" id="IPR027417">
    <property type="entry name" value="P-loop_NTPase"/>
</dbReference>
<comment type="subunit">
    <text evidence="9">Part of the signal recognition particle protein translocation system, which is composed of SRP and FtsY.</text>
</comment>